<dbReference type="Proteomes" id="UP000177583">
    <property type="component" value="Unassembled WGS sequence"/>
</dbReference>
<dbReference type="Pfam" id="PF04891">
    <property type="entry name" value="NifQ"/>
    <property type="match status" value="1"/>
</dbReference>
<proteinExistence type="predicted"/>
<evidence type="ECO:0000313" key="1">
    <source>
        <dbReference type="EMBL" id="OGH03549.1"/>
    </source>
</evidence>
<organism evidence="1 2">
    <name type="scientific">Candidatus Lambdaproteobacteria bacterium RIFOXYD2_FULL_56_26</name>
    <dbReference type="NCBI Taxonomy" id="1817773"/>
    <lineage>
        <taxon>Bacteria</taxon>
        <taxon>Pseudomonadati</taxon>
        <taxon>Pseudomonadota</taxon>
        <taxon>Candidatus Lambdaproteobacteria</taxon>
    </lineage>
</organism>
<protein>
    <recommendedName>
        <fullName evidence="3">Hydrogenase</fullName>
    </recommendedName>
</protein>
<evidence type="ECO:0008006" key="3">
    <source>
        <dbReference type="Google" id="ProtNLM"/>
    </source>
</evidence>
<reference evidence="1 2" key="1">
    <citation type="journal article" date="2016" name="Nat. Commun.">
        <title>Thousands of microbial genomes shed light on interconnected biogeochemical processes in an aquifer system.</title>
        <authorList>
            <person name="Anantharaman K."/>
            <person name="Brown C.T."/>
            <person name="Hug L.A."/>
            <person name="Sharon I."/>
            <person name="Castelle C.J."/>
            <person name="Probst A.J."/>
            <person name="Thomas B.C."/>
            <person name="Singh A."/>
            <person name="Wilkins M.J."/>
            <person name="Karaoz U."/>
            <person name="Brodie E.L."/>
            <person name="Williams K.H."/>
            <person name="Hubbard S.S."/>
            <person name="Banfield J.F."/>
        </authorList>
    </citation>
    <scope>NUCLEOTIDE SEQUENCE [LARGE SCALE GENOMIC DNA]</scope>
</reference>
<dbReference type="GO" id="GO:0009399">
    <property type="term" value="P:nitrogen fixation"/>
    <property type="evidence" value="ECO:0007669"/>
    <property type="project" value="InterPro"/>
</dbReference>
<dbReference type="GO" id="GO:0030151">
    <property type="term" value="F:molybdenum ion binding"/>
    <property type="evidence" value="ECO:0007669"/>
    <property type="project" value="InterPro"/>
</dbReference>
<accession>A0A1F6GZN5</accession>
<sequence length="206" mass="23061">MNNPAIFSRTDREANLAFLMAHQKGQPEVPFLAQVVATWAAGGGVLPDGLGLDPAGYGGMMEEYFGLSGAPFEAVSGKIFDPNRMPEIEELRTLLSRHRKGEHPRELWIIEVIIAGMLGQDHLWEDMGFWSRKELTGLITAVFPVLAEKNTENMRWKKFIYKQLCIQEEFVYTCRSPSCAVCVDFKLCFAVEEFKDQQAGAPTKGA</sequence>
<dbReference type="AlphaFoldDB" id="A0A1F6GZN5"/>
<name>A0A1F6GZN5_9PROT</name>
<comment type="caution">
    <text evidence="1">The sequence shown here is derived from an EMBL/GenBank/DDBJ whole genome shotgun (WGS) entry which is preliminary data.</text>
</comment>
<evidence type="ECO:0000313" key="2">
    <source>
        <dbReference type="Proteomes" id="UP000177583"/>
    </source>
</evidence>
<gene>
    <name evidence="1" type="ORF">A2557_01190</name>
</gene>
<dbReference type="EMBL" id="MFNF01000015">
    <property type="protein sequence ID" value="OGH03549.1"/>
    <property type="molecule type" value="Genomic_DNA"/>
</dbReference>
<dbReference type="InterPro" id="IPR006975">
    <property type="entry name" value="NifQ"/>
</dbReference>